<feature type="coiled-coil region" evidence="1">
    <location>
        <begin position="190"/>
        <end position="217"/>
    </location>
</feature>
<keyword evidence="1" id="KW-0175">Coiled coil</keyword>
<sequence>MLIRCLRFQNIKEGPQIEKIPLHHIKNLGSRSHMKQEKRPQESRDIDLYCTLRDRISKHGDCLMFMDRLLIPKSETPFYRNCTTRKVPSEVSAKSCKPADFPMHRTFLEFLGPLEVKLVLVAIEDFTKGQKQSNRPGSRTLIARAITIFGKRLRTWIDNLTPVERDIATKSKVLVLMYSKKYHRWQVEDIENVVGKHREDEKKIEDAKNQIRDCFNKTYRLDWAYSECWLCNLNSFNSIHELYSMLLELLKRAPYTWSEDDALYHFPAHNP</sequence>
<protein>
    <submittedName>
        <fullName evidence="2">Uncharacterized protein</fullName>
    </submittedName>
</protein>
<evidence type="ECO:0000313" key="2">
    <source>
        <dbReference type="EMBL" id="KII62504.1"/>
    </source>
</evidence>
<dbReference type="AlphaFoldDB" id="A0A0C2MDX0"/>
<accession>A0A0C2MDX0</accession>
<keyword evidence="3" id="KW-1185">Reference proteome</keyword>
<evidence type="ECO:0000256" key="1">
    <source>
        <dbReference type="SAM" id="Coils"/>
    </source>
</evidence>
<dbReference type="Proteomes" id="UP000031668">
    <property type="component" value="Unassembled WGS sequence"/>
</dbReference>
<dbReference type="EMBL" id="JWZT01004955">
    <property type="protein sequence ID" value="KII62504.1"/>
    <property type="molecule type" value="Genomic_DNA"/>
</dbReference>
<organism evidence="2 3">
    <name type="scientific">Thelohanellus kitauei</name>
    <name type="common">Myxosporean</name>
    <dbReference type="NCBI Taxonomy" id="669202"/>
    <lineage>
        <taxon>Eukaryota</taxon>
        <taxon>Metazoa</taxon>
        <taxon>Cnidaria</taxon>
        <taxon>Myxozoa</taxon>
        <taxon>Myxosporea</taxon>
        <taxon>Bivalvulida</taxon>
        <taxon>Platysporina</taxon>
        <taxon>Myxobolidae</taxon>
        <taxon>Thelohanellus</taxon>
    </lineage>
</organism>
<proteinExistence type="predicted"/>
<reference evidence="2 3" key="1">
    <citation type="journal article" date="2014" name="Genome Biol. Evol.">
        <title>The genome of the myxosporean Thelohanellus kitauei shows adaptations to nutrient acquisition within its fish host.</title>
        <authorList>
            <person name="Yang Y."/>
            <person name="Xiong J."/>
            <person name="Zhou Z."/>
            <person name="Huo F."/>
            <person name="Miao W."/>
            <person name="Ran C."/>
            <person name="Liu Y."/>
            <person name="Zhang J."/>
            <person name="Feng J."/>
            <person name="Wang M."/>
            <person name="Wang M."/>
            <person name="Wang L."/>
            <person name="Yao B."/>
        </authorList>
    </citation>
    <scope>NUCLEOTIDE SEQUENCE [LARGE SCALE GENOMIC DNA]</scope>
    <source>
        <strain evidence="2">Wuqing</strain>
    </source>
</reference>
<comment type="caution">
    <text evidence="2">The sequence shown here is derived from an EMBL/GenBank/DDBJ whole genome shotgun (WGS) entry which is preliminary data.</text>
</comment>
<evidence type="ECO:0000313" key="3">
    <source>
        <dbReference type="Proteomes" id="UP000031668"/>
    </source>
</evidence>
<name>A0A0C2MDX0_THEKT</name>
<gene>
    <name evidence="2" type="ORF">RF11_04776</name>
</gene>